<dbReference type="PANTHER" id="PTHR43133">
    <property type="entry name" value="RNA POLYMERASE ECF-TYPE SIGMA FACTO"/>
    <property type="match status" value="1"/>
</dbReference>
<keyword evidence="3" id="KW-0731">Sigma factor</keyword>
<protein>
    <recommendedName>
        <fullName evidence="10">RNA polymerase sigma24 factor</fullName>
    </recommendedName>
</protein>
<dbReference type="GO" id="GO:0003677">
    <property type="term" value="F:DNA binding"/>
    <property type="evidence" value="ECO:0007669"/>
    <property type="project" value="UniProtKB-KW"/>
</dbReference>
<dbReference type="InterPro" id="IPR007627">
    <property type="entry name" value="RNA_pol_sigma70_r2"/>
</dbReference>
<reference evidence="8 9" key="1">
    <citation type="submission" date="2020-03" db="EMBL/GenBank/DDBJ databases">
        <title>Whole genome shotgun sequence of Phytohabitans rumicis NBRC 108638.</title>
        <authorList>
            <person name="Komaki H."/>
            <person name="Tamura T."/>
        </authorList>
    </citation>
    <scope>NUCLEOTIDE SEQUENCE [LARGE SCALE GENOMIC DNA]</scope>
    <source>
        <strain evidence="8 9">NBRC 108638</strain>
    </source>
</reference>
<reference evidence="8 9" key="2">
    <citation type="submission" date="2020-03" db="EMBL/GenBank/DDBJ databases">
        <authorList>
            <person name="Ichikawa N."/>
            <person name="Kimura A."/>
            <person name="Kitahashi Y."/>
            <person name="Uohara A."/>
        </authorList>
    </citation>
    <scope>NUCLEOTIDE SEQUENCE [LARGE SCALE GENOMIC DNA]</scope>
    <source>
        <strain evidence="8 9">NBRC 108638</strain>
    </source>
</reference>
<dbReference type="InterPro" id="IPR036388">
    <property type="entry name" value="WH-like_DNA-bd_sf"/>
</dbReference>
<comment type="similarity">
    <text evidence="1">Belongs to the sigma-70 factor family. ECF subfamily.</text>
</comment>
<sequence length="405" mass="43405">MRHLNPAAEDEFAAFFAARFPQVRRLAYLLSGDWHGADDLAQTAFVRVASSWHRIRQGEALDAYVRTCLMRSFLSEQRRAWRKREASRADPPDHADGLDSADAITDRVVLMRALAQVPARQRAVLVCRFYDGLDVAGTADALGCSQGTVKSQSARGLAALRAALGDALPEITTAVSGPTRRGPDMTIDQLHRHLSTAAEDDLAPPTRVTASAVYLAGRRRRTRICWSAGAAAVTTLALASAGVATLVTGQSGGHLAGGSEDFTPADPSCRTVAETVRDAAASVLPDGIQWEAPRLNEGTADQPCDTGGLFWLPFEYQGRDGELGFEGGTGMTERGCDPERKPAKCQEIEGGEIGHLNNSEEYGVLYSRDGVFFFLGLSRGQGEPTLTTDQLADAARVVATVFSTP</sequence>
<dbReference type="NCBIfam" id="TIGR02937">
    <property type="entry name" value="sigma70-ECF"/>
    <property type="match status" value="1"/>
</dbReference>
<feature type="domain" description="RNA polymerase sigma factor 70 region 4 type 2" evidence="7">
    <location>
        <begin position="109"/>
        <end position="160"/>
    </location>
</feature>
<evidence type="ECO:0000256" key="4">
    <source>
        <dbReference type="ARBA" id="ARBA00023125"/>
    </source>
</evidence>
<keyword evidence="2" id="KW-0805">Transcription regulation</keyword>
<comment type="caution">
    <text evidence="8">The sequence shown here is derived from an EMBL/GenBank/DDBJ whole genome shotgun (WGS) entry which is preliminary data.</text>
</comment>
<evidence type="ECO:0000256" key="3">
    <source>
        <dbReference type="ARBA" id="ARBA00023082"/>
    </source>
</evidence>
<dbReference type="Pfam" id="PF04542">
    <property type="entry name" value="Sigma70_r2"/>
    <property type="match status" value="1"/>
</dbReference>
<dbReference type="Gene3D" id="1.10.10.10">
    <property type="entry name" value="Winged helix-like DNA-binding domain superfamily/Winged helix DNA-binding domain"/>
    <property type="match status" value="1"/>
</dbReference>
<dbReference type="CDD" id="cd06171">
    <property type="entry name" value="Sigma70_r4"/>
    <property type="match status" value="1"/>
</dbReference>
<dbReference type="InterPro" id="IPR039425">
    <property type="entry name" value="RNA_pol_sigma-70-like"/>
</dbReference>
<dbReference type="Proteomes" id="UP000482960">
    <property type="component" value="Unassembled WGS sequence"/>
</dbReference>
<accession>A0A6V8LBD7</accession>
<evidence type="ECO:0008006" key="10">
    <source>
        <dbReference type="Google" id="ProtNLM"/>
    </source>
</evidence>
<evidence type="ECO:0000256" key="2">
    <source>
        <dbReference type="ARBA" id="ARBA00023015"/>
    </source>
</evidence>
<dbReference type="PANTHER" id="PTHR43133:SF50">
    <property type="entry name" value="ECF RNA POLYMERASE SIGMA FACTOR SIGM"/>
    <property type="match status" value="1"/>
</dbReference>
<dbReference type="AlphaFoldDB" id="A0A6V8LBD7"/>
<dbReference type="InterPro" id="IPR014325">
    <property type="entry name" value="RNA_pol_sigma-E_actinobac"/>
</dbReference>
<feature type="domain" description="RNA polymerase sigma-70 region 2" evidence="6">
    <location>
        <begin position="20"/>
        <end position="82"/>
    </location>
</feature>
<evidence type="ECO:0000313" key="9">
    <source>
        <dbReference type="Proteomes" id="UP000482960"/>
    </source>
</evidence>
<dbReference type="EMBL" id="BLPG01000001">
    <property type="protein sequence ID" value="GFJ92091.1"/>
    <property type="molecule type" value="Genomic_DNA"/>
</dbReference>
<evidence type="ECO:0000256" key="5">
    <source>
        <dbReference type="ARBA" id="ARBA00023163"/>
    </source>
</evidence>
<dbReference type="InterPro" id="IPR014284">
    <property type="entry name" value="RNA_pol_sigma-70_dom"/>
</dbReference>
<dbReference type="SUPFAM" id="SSF88659">
    <property type="entry name" value="Sigma3 and sigma4 domains of RNA polymerase sigma factors"/>
    <property type="match status" value="1"/>
</dbReference>
<evidence type="ECO:0000256" key="1">
    <source>
        <dbReference type="ARBA" id="ARBA00010641"/>
    </source>
</evidence>
<proteinExistence type="inferred from homology"/>
<keyword evidence="5" id="KW-0804">Transcription</keyword>
<dbReference type="InterPro" id="IPR013325">
    <property type="entry name" value="RNA_pol_sigma_r2"/>
</dbReference>
<gene>
    <name evidence="8" type="ORF">Prum_057330</name>
</gene>
<organism evidence="8 9">
    <name type="scientific">Phytohabitans rumicis</name>
    <dbReference type="NCBI Taxonomy" id="1076125"/>
    <lineage>
        <taxon>Bacteria</taxon>
        <taxon>Bacillati</taxon>
        <taxon>Actinomycetota</taxon>
        <taxon>Actinomycetes</taxon>
        <taxon>Micromonosporales</taxon>
        <taxon>Micromonosporaceae</taxon>
    </lineage>
</organism>
<keyword evidence="9" id="KW-1185">Reference proteome</keyword>
<dbReference type="InterPro" id="IPR013249">
    <property type="entry name" value="RNA_pol_sigma70_r4_t2"/>
</dbReference>
<dbReference type="SUPFAM" id="SSF88946">
    <property type="entry name" value="Sigma2 domain of RNA polymerase sigma factors"/>
    <property type="match status" value="1"/>
</dbReference>
<name>A0A6V8LBD7_9ACTN</name>
<dbReference type="Pfam" id="PF08281">
    <property type="entry name" value="Sigma70_r4_2"/>
    <property type="match status" value="1"/>
</dbReference>
<dbReference type="Gene3D" id="1.10.1740.10">
    <property type="match status" value="1"/>
</dbReference>
<dbReference type="NCBIfam" id="TIGR02983">
    <property type="entry name" value="SigE-fam_strep"/>
    <property type="match status" value="1"/>
</dbReference>
<dbReference type="RefSeq" id="WP_218577351.1">
    <property type="nucleotide sequence ID" value="NZ_BLPG01000001.1"/>
</dbReference>
<evidence type="ECO:0000259" key="6">
    <source>
        <dbReference type="Pfam" id="PF04542"/>
    </source>
</evidence>
<dbReference type="GO" id="GO:0016987">
    <property type="term" value="F:sigma factor activity"/>
    <property type="evidence" value="ECO:0007669"/>
    <property type="project" value="UniProtKB-KW"/>
</dbReference>
<dbReference type="GO" id="GO:0006352">
    <property type="term" value="P:DNA-templated transcription initiation"/>
    <property type="evidence" value="ECO:0007669"/>
    <property type="project" value="InterPro"/>
</dbReference>
<keyword evidence="4" id="KW-0238">DNA-binding</keyword>
<evidence type="ECO:0000259" key="7">
    <source>
        <dbReference type="Pfam" id="PF08281"/>
    </source>
</evidence>
<evidence type="ECO:0000313" key="8">
    <source>
        <dbReference type="EMBL" id="GFJ92091.1"/>
    </source>
</evidence>
<dbReference type="InterPro" id="IPR013324">
    <property type="entry name" value="RNA_pol_sigma_r3/r4-like"/>
</dbReference>